<dbReference type="EMBL" id="JBIAZU010000003">
    <property type="protein sequence ID" value="MFF5291071.1"/>
    <property type="molecule type" value="Genomic_DNA"/>
</dbReference>
<sequence length="306" mass="33309">MTGPEPAAVRLLATLLRSRPASRAALHDIRALPAGADGLLDQLIRAGFVAESADGLTYPSPDRAVEEQAQTLAALVGLLPELSREWRQGTAQRTTLDIELVHGHEEQWRAWARHAALTPPRAPLNLYPTLDVLTDLIVPELSDAARPYPDGMGNARAVLPASVVVTEADRRVVDGLAAAGMRIRLARHVDTWLYSDPDVLCALPVVWGEHPPTSIMIVHDPAVRALTAAYGEMVWGAAEPYREPRPEWHDVLRLLALGLSDRAIATAHGTSQRTVERRIAEAMAHYGVGTRFELGMAWSAKEPDEG</sequence>
<proteinExistence type="predicted"/>
<reference evidence="1 2" key="1">
    <citation type="submission" date="2024-10" db="EMBL/GenBank/DDBJ databases">
        <title>The Natural Products Discovery Center: Release of the First 8490 Sequenced Strains for Exploring Actinobacteria Biosynthetic Diversity.</title>
        <authorList>
            <person name="Kalkreuter E."/>
            <person name="Kautsar S.A."/>
            <person name="Yang D."/>
            <person name="Bader C.D."/>
            <person name="Teijaro C.N."/>
            <person name="Fluegel L."/>
            <person name="Davis C.M."/>
            <person name="Simpson J.R."/>
            <person name="Lauterbach L."/>
            <person name="Steele A.D."/>
            <person name="Gui C."/>
            <person name="Meng S."/>
            <person name="Li G."/>
            <person name="Viehrig K."/>
            <person name="Ye F."/>
            <person name="Su P."/>
            <person name="Kiefer A.F."/>
            <person name="Nichols A."/>
            <person name="Cepeda A.J."/>
            <person name="Yan W."/>
            <person name="Fan B."/>
            <person name="Jiang Y."/>
            <person name="Adhikari A."/>
            <person name="Zheng C.-J."/>
            <person name="Schuster L."/>
            <person name="Cowan T.M."/>
            <person name="Smanski M.J."/>
            <person name="Chevrette M.G."/>
            <person name="De Carvalho L.P.S."/>
            <person name="Shen B."/>
        </authorList>
    </citation>
    <scope>NUCLEOTIDE SEQUENCE [LARGE SCALE GENOMIC DNA]</scope>
    <source>
        <strain evidence="1 2">NPDC000087</strain>
    </source>
</reference>
<dbReference type="Gene3D" id="1.10.10.10">
    <property type="entry name" value="Winged helix-like DNA-binding domain superfamily/Winged helix DNA-binding domain"/>
    <property type="match status" value="1"/>
</dbReference>
<gene>
    <name evidence="1" type="ORF">ACFY35_16645</name>
</gene>
<evidence type="ECO:0008006" key="3">
    <source>
        <dbReference type="Google" id="ProtNLM"/>
    </source>
</evidence>
<organism evidence="1 2">
    <name type="scientific">Paractinoplanes globisporus</name>
    <dbReference type="NCBI Taxonomy" id="113565"/>
    <lineage>
        <taxon>Bacteria</taxon>
        <taxon>Bacillati</taxon>
        <taxon>Actinomycetota</taxon>
        <taxon>Actinomycetes</taxon>
        <taxon>Micromonosporales</taxon>
        <taxon>Micromonosporaceae</taxon>
        <taxon>Paractinoplanes</taxon>
    </lineage>
</organism>
<name>A0ABW6WCP6_9ACTN</name>
<keyword evidence="2" id="KW-1185">Reference proteome</keyword>
<evidence type="ECO:0000313" key="1">
    <source>
        <dbReference type="EMBL" id="MFF5291071.1"/>
    </source>
</evidence>
<dbReference type="InterPro" id="IPR016032">
    <property type="entry name" value="Sig_transdc_resp-reg_C-effctor"/>
</dbReference>
<dbReference type="RefSeq" id="WP_020515724.1">
    <property type="nucleotide sequence ID" value="NZ_JBIAZU010000003.1"/>
</dbReference>
<dbReference type="Proteomes" id="UP001602245">
    <property type="component" value="Unassembled WGS sequence"/>
</dbReference>
<dbReference type="SUPFAM" id="SSF46894">
    <property type="entry name" value="C-terminal effector domain of the bipartite response regulators"/>
    <property type="match status" value="1"/>
</dbReference>
<accession>A0ABW6WCP6</accession>
<evidence type="ECO:0000313" key="2">
    <source>
        <dbReference type="Proteomes" id="UP001602245"/>
    </source>
</evidence>
<protein>
    <recommendedName>
        <fullName evidence="3">HTH luxR-type domain-containing protein</fullName>
    </recommendedName>
</protein>
<dbReference type="InterPro" id="IPR036388">
    <property type="entry name" value="WH-like_DNA-bd_sf"/>
</dbReference>
<comment type="caution">
    <text evidence="1">The sequence shown here is derived from an EMBL/GenBank/DDBJ whole genome shotgun (WGS) entry which is preliminary data.</text>
</comment>